<feature type="compositionally biased region" description="Polar residues" evidence="1">
    <location>
        <begin position="284"/>
        <end position="293"/>
    </location>
</feature>
<reference evidence="3 4" key="1">
    <citation type="submission" date="2020-08" db="EMBL/GenBank/DDBJ databases">
        <title>Genome Sequencing of Nocardia wallacei strain FMUON74 and assembly.</title>
        <authorList>
            <person name="Toyokawa M."/>
            <person name="Uesaka K."/>
        </authorList>
    </citation>
    <scope>NUCLEOTIDE SEQUENCE [LARGE SCALE GENOMIC DNA]</scope>
    <source>
        <strain evidence="3 4">FMUON74</strain>
    </source>
</reference>
<keyword evidence="4" id="KW-1185">Reference proteome</keyword>
<dbReference type="Pfam" id="PF00756">
    <property type="entry name" value="Esterase"/>
    <property type="match status" value="1"/>
</dbReference>
<feature type="signal peptide" evidence="2">
    <location>
        <begin position="1"/>
        <end position="28"/>
    </location>
</feature>
<evidence type="ECO:0000313" key="3">
    <source>
        <dbReference type="EMBL" id="BCK52403.1"/>
    </source>
</evidence>
<feature type="chain" id="PRO_5028896617" evidence="2">
    <location>
        <begin position="29"/>
        <end position="355"/>
    </location>
</feature>
<dbReference type="GeneID" id="80344807"/>
<keyword evidence="2" id="KW-0732">Signal</keyword>
<proteinExistence type="predicted"/>
<dbReference type="PANTHER" id="PTHR48098:SF1">
    <property type="entry name" value="DIACYLGLYCEROL ACYLTRANSFERASE_MYCOLYLTRANSFERASE AG85A"/>
    <property type="match status" value="1"/>
</dbReference>
<dbReference type="InterPro" id="IPR029058">
    <property type="entry name" value="AB_hydrolase_fold"/>
</dbReference>
<feature type="region of interest" description="Disordered" evidence="1">
    <location>
        <begin position="30"/>
        <end position="59"/>
    </location>
</feature>
<accession>A0A7G1KDP1</accession>
<protein>
    <submittedName>
        <fullName evidence="3">Esterase</fullName>
    </submittedName>
</protein>
<organism evidence="3 4">
    <name type="scientific">Nocardia wallacei</name>
    <dbReference type="NCBI Taxonomy" id="480035"/>
    <lineage>
        <taxon>Bacteria</taxon>
        <taxon>Bacillati</taxon>
        <taxon>Actinomycetota</taxon>
        <taxon>Actinomycetes</taxon>
        <taxon>Mycobacteriales</taxon>
        <taxon>Nocardiaceae</taxon>
        <taxon>Nocardia</taxon>
    </lineage>
</organism>
<dbReference type="Gene3D" id="3.40.50.1820">
    <property type="entry name" value="alpha/beta hydrolase"/>
    <property type="match status" value="1"/>
</dbReference>
<feature type="region of interest" description="Disordered" evidence="1">
    <location>
        <begin position="274"/>
        <end position="293"/>
    </location>
</feature>
<dbReference type="GO" id="GO:0016747">
    <property type="term" value="F:acyltransferase activity, transferring groups other than amino-acyl groups"/>
    <property type="evidence" value="ECO:0007669"/>
    <property type="project" value="TreeGrafter"/>
</dbReference>
<evidence type="ECO:0000313" key="4">
    <source>
        <dbReference type="Proteomes" id="UP000516173"/>
    </source>
</evidence>
<gene>
    <name evidence="3" type="ORF">NWFMUON74_01750</name>
</gene>
<dbReference type="PANTHER" id="PTHR48098">
    <property type="entry name" value="ENTEROCHELIN ESTERASE-RELATED"/>
    <property type="match status" value="1"/>
</dbReference>
<dbReference type="RefSeq" id="WP_187686133.1">
    <property type="nucleotide sequence ID" value="NZ_AP023396.1"/>
</dbReference>
<sequence length="355" mass="38165">MVRRRRRRRLPGAAIACAALIIGVAASAAPGVADTPPPHQPPAESGSAEGPQPRAEKSPPLEAAIDHVESLSDRLVEVSVRSPAMGRTVRVQVLLPTDRSRPRPTLYMLDGRSASNDYNNWIERGHALRFFDDKPVNVVFTLGGPAGYYTDWQRTDPVLGTNKWETFLTRELPPLIDAKFDGNGSNAVEGVSMGAEAALMLVMRNAQLYRAVAAHSGCYAMGSDVGQAQARAVVRTYGGDPDNMFGNQYDPDWLAHDVMVNAEGLRGETIYLSSSSGLPGPHDTSANPDSTTSVAFGGPLEAAANACTMALADRLSRMRIPATVNLNPVGTHSWPYWADELPRAWPTLAKGLGIR</sequence>
<evidence type="ECO:0000256" key="2">
    <source>
        <dbReference type="SAM" id="SignalP"/>
    </source>
</evidence>
<evidence type="ECO:0000256" key="1">
    <source>
        <dbReference type="SAM" id="MobiDB-lite"/>
    </source>
</evidence>
<dbReference type="EMBL" id="AP023396">
    <property type="protein sequence ID" value="BCK52403.1"/>
    <property type="molecule type" value="Genomic_DNA"/>
</dbReference>
<dbReference type="KEGG" id="nwl:NWFMUON74_01750"/>
<dbReference type="InterPro" id="IPR000801">
    <property type="entry name" value="Esterase-like"/>
</dbReference>
<dbReference type="AlphaFoldDB" id="A0A7G1KDP1"/>
<dbReference type="Proteomes" id="UP000516173">
    <property type="component" value="Chromosome"/>
</dbReference>
<dbReference type="InterPro" id="IPR050583">
    <property type="entry name" value="Mycobacterial_A85_antigen"/>
</dbReference>
<dbReference type="SUPFAM" id="SSF53474">
    <property type="entry name" value="alpha/beta-Hydrolases"/>
    <property type="match status" value="1"/>
</dbReference>
<name>A0A7G1KDP1_9NOCA</name>